<sequence length="329" mass="35230">MPNGIVTINNVVPYLGELFQMNKRPNALLRLLGGIQGGVQETTAKEFPIGAFWNIPAPAQPAILEGANAPTPAYRSLTQSTNVIQIFQEAITITYLAQSDHTVAGIVPIPQGAAQGGVQNPRSSEFQVMTTLQKVAQDANYSMLNGTFVNPADPASTALKTRGLLTAITTNSIDKSADTGVTTTMYRGYVNLLMQTVITANGYGVDETWTLLAGTTEYSNICAAYEAQGTIYLQPESEYAGIKVRKILTRFGSINLVLEPDMPAQYFAICNLGVAGIVGLPVPNKGILFEEQLFKQGSADQTQLYGQLGIDHGPEYCHGKLKVPASVAL</sequence>
<dbReference type="AlphaFoldDB" id="A0A402CR60"/>
<name>A0A402CR60_9BACT</name>
<keyword evidence="2" id="KW-1185">Reference proteome</keyword>
<accession>A0A402CR60</accession>
<dbReference type="KEGG" id="ccot:CCAX7_000450"/>
<protein>
    <submittedName>
        <fullName evidence="1">Uncharacterized protein</fullName>
    </submittedName>
</protein>
<dbReference type="Pfam" id="PF17236">
    <property type="entry name" value="SU10_MCP"/>
    <property type="match status" value="1"/>
</dbReference>
<dbReference type="InterPro" id="IPR035198">
    <property type="entry name" value="SU10_MCP"/>
</dbReference>
<reference evidence="1 2" key="1">
    <citation type="journal article" date="2019" name="Int. J. Syst. Evol. Microbiol.">
        <title>Capsulimonas corticalis gen. nov., sp. nov., an aerobic capsulated bacterium, of a novel bacterial order, Capsulimonadales ord. nov., of the class Armatimonadia of the phylum Armatimonadetes.</title>
        <authorList>
            <person name="Li J."/>
            <person name="Kudo C."/>
            <person name="Tonouchi A."/>
        </authorList>
    </citation>
    <scope>NUCLEOTIDE SEQUENCE [LARGE SCALE GENOMIC DNA]</scope>
    <source>
        <strain evidence="1 2">AX-7</strain>
    </source>
</reference>
<evidence type="ECO:0000313" key="1">
    <source>
        <dbReference type="EMBL" id="BDI27994.1"/>
    </source>
</evidence>
<dbReference type="Proteomes" id="UP000287394">
    <property type="component" value="Chromosome"/>
</dbReference>
<dbReference type="OrthoDB" id="4578721at2"/>
<dbReference type="RefSeq" id="WP_119319956.1">
    <property type="nucleotide sequence ID" value="NZ_AP025739.1"/>
</dbReference>
<gene>
    <name evidence="1" type="ORF">CCAX7_000450</name>
</gene>
<dbReference type="EMBL" id="AP025739">
    <property type="protein sequence ID" value="BDI27994.1"/>
    <property type="molecule type" value="Genomic_DNA"/>
</dbReference>
<organism evidence="1 2">
    <name type="scientific">Capsulimonas corticalis</name>
    <dbReference type="NCBI Taxonomy" id="2219043"/>
    <lineage>
        <taxon>Bacteria</taxon>
        <taxon>Bacillati</taxon>
        <taxon>Armatimonadota</taxon>
        <taxon>Armatimonadia</taxon>
        <taxon>Capsulimonadales</taxon>
        <taxon>Capsulimonadaceae</taxon>
        <taxon>Capsulimonas</taxon>
    </lineage>
</organism>
<proteinExistence type="predicted"/>
<evidence type="ECO:0000313" key="2">
    <source>
        <dbReference type="Proteomes" id="UP000287394"/>
    </source>
</evidence>